<dbReference type="PANTHER" id="PTHR31920">
    <property type="entry name" value="B3 DOMAIN-CONTAINING"/>
    <property type="match status" value="1"/>
</dbReference>
<evidence type="ECO:0000256" key="1">
    <source>
        <dbReference type="ARBA" id="ARBA00004123"/>
    </source>
</evidence>
<sequence>MTYQSRRDHGNAPFDLIGKDSHFFKIILYETLRVERLTITKMFIRKYGENLSSPTFLELPNDAKWKVELTECNDEVWLQKGWKEFAKCYSLKQGHFVVFRYEGNSHFQVLIFDETATKIDYHSNSSHGHEDGKFDEKYEVPNMEDDESDSSVLTVLPCRGRPHMKMKSTYTSARIVSQKSNVRIRIQKLTRKDKAKALKKVASAFKLKNPYFMVVMQPSFVQAYGSSTLLRETILKNGQYVMLKVGDRSWEVRFVISGKVQGSFSAGWAAFVKENNLQVGDTCVV</sequence>
<dbReference type="EMBL" id="PKMF04000225">
    <property type="protein sequence ID" value="KAK7842175.1"/>
    <property type="molecule type" value="Genomic_DNA"/>
</dbReference>
<evidence type="ECO:0000313" key="8">
    <source>
        <dbReference type="Proteomes" id="UP000237347"/>
    </source>
</evidence>
<proteinExistence type="predicted"/>
<dbReference type="InterPro" id="IPR050655">
    <property type="entry name" value="Plant_B3_domain"/>
</dbReference>
<feature type="domain" description="TF-B3" evidence="6">
    <location>
        <begin position="22"/>
        <end position="115"/>
    </location>
</feature>
<dbReference type="Proteomes" id="UP000237347">
    <property type="component" value="Unassembled WGS sequence"/>
</dbReference>
<keyword evidence="8" id="KW-1185">Reference proteome</keyword>
<evidence type="ECO:0000259" key="6">
    <source>
        <dbReference type="PROSITE" id="PS50863"/>
    </source>
</evidence>
<dbReference type="PANTHER" id="PTHR31920:SF108">
    <property type="entry name" value="B3 DOMAIN-CONTAINING TRANSCRIPTION FACTOR VRN1-LIKE"/>
    <property type="match status" value="1"/>
</dbReference>
<keyword evidence="2" id="KW-0805">Transcription regulation</keyword>
<keyword evidence="3" id="KW-0238">DNA-binding</keyword>
<keyword evidence="4" id="KW-0804">Transcription</keyword>
<dbReference type="AlphaFoldDB" id="A0AAW0KTL8"/>
<dbReference type="Pfam" id="PF02362">
    <property type="entry name" value="B3"/>
    <property type="match status" value="2"/>
</dbReference>
<accession>A0AAW0KTL8</accession>
<name>A0AAW0KTL8_QUESU</name>
<dbReference type="SUPFAM" id="SSF101936">
    <property type="entry name" value="DNA-binding pseudobarrel domain"/>
    <property type="match status" value="2"/>
</dbReference>
<evidence type="ECO:0000256" key="5">
    <source>
        <dbReference type="ARBA" id="ARBA00023242"/>
    </source>
</evidence>
<dbReference type="SMART" id="SM01019">
    <property type="entry name" value="B3"/>
    <property type="match status" value="1"/>
</dbReference>
<organism evidence="7 8">
    <name type="scientific">Quercus suber</name>
    <name type="common">Cork oak</name>
    <dbReference type="NCBI Taxonomy" id="58331"/>
    <lineage>
        <taxon>Eukaryota</taxon>
        <taxon>Viridiplantae</taxon>
        <taxon>Streptophyta</taxon>
        <taxon>Embryophyta</taxon>
        <taxon>Tracheophyta</taxon>
        <taxon>Spermatophyta</taxon>
        <taxon>Magnoliopsida</taxon>
        <taxon>eudicotyledons</taxon>
        <taxon>Gunneridae</taxon>
        <taxon>Pentapetalae</taxon>
        <taxon>rosids</taxon>
        <taxon>fabids</taxon>
        <taxon>Fagales</taxon>
        <taxon>Fagaceae</taxon>
        <taxon>Quercus</taxon>
    </lineage>
</organism>
<comment type="caution">
    <text evidence="7">The sequence shown here is derived from an EMBL/GenBank/DDBJ whole genome shotgun (WGS) entry which is preliminary data.</text>
</comment>
<evidence type="ECO:0000256" key="2">
    <source>
        <dbReference type="ARBA" id="ARBA00023015"/>
    </source>
</evidence>
<protein>
    <submittedName>
        <fullName evidence="7">B3 domain-containing transcription factor vrn1</fullName>
    </submittedName>
</protein>
<evidence type="ECO:0000256" key="4">
    <source>
        <dbReference type="ARBA" id="ARBA00023163"/>
    </source>
</evidence>
<reference evidence="7 8" key="1">
    <citation type="journal article" date="2018" name="Sci. Data">
        <title>The draft genome sequence of cork oak.</title>
        <authorList>
            <person name="Ramos A.M."/>
            <person name="Usie A."/>
            <person name="Barbosa P."/>
            <person name="Barros P.M."/>
            <person name="Capote T."/>
            <person name="Chaves I."/>
            <person name="Simoes F."/>
            <person name="Abreu I."/>
            <person name="Carrasquinho I."/>
            <person name="Faro C."/>
            <person name="Guimaraes J.B."/>
            <person name="Mendonca D."/>
            <person name="Nobrega F."/>
            <person name="Rodrigues L."/>
            <person name="Saibo N.J.M."/>
            <person name="Varela M.C."/>
            <person name="Egas C."/>
            <person name="Matos J."/>
            <person name="Miguel C.M."/>
            <person name="Oliveira M.M."/>
            <person name="Ricardo C.P."/>
            <person name="Goncalves S."/>
        </authorList>
    </citation>
    <scope>NUCLEOTIDE SEQUENCE [LARGE SCALE GENOMIC DNA]</scope>
    <source>
        <strain evidence="8">cv. HL8</strain>
    </source>
</reference>
<dbReference type="PROSITE" id="PS50863">
    <property type="entry name" value="B3"/>
    <property type="match status" value="2"/>
</dbReference>
<dbReference type="GO" id="GO:0005634">
    <property type="term" value="C:nucleus"/>
    <property type="evidence" value="ECO:0007669"/>
    <property type="project" value="UniProtKB-SubCell"/>
</dbReference>
<dbReference type="InterPro" id="IPR003340">
    <property type="entry name" value="B3_DNA-bd"/>
</dbReference>
<comment type="subcellular location">
    <subcellularLocation>
        <location evidence="1">Nucleus</location>
    </subcellularLocation>
</comment>
<dbReference type="InterPro" id="IPR015300">
    <property type="entry name" value="DNA-bd_pseudobarrel_sf"/>
</dbReference>
<gene>
    <name evidence="7" type="primary">VRN1_17</name>
    <name evidence="7" type="ORF">CFP56_014242</name>
</gene>
<dbReference type="CDD" id="cd10017">
    <property type="entry name" value="B3_DNA"/>
    <property type="match status" value="2"/>
</dbReference>
<evidence type="ECO:0000256" key="3">
    <source>
        <dbReference type="ARBA" id="ARBA00023125"/>
    </source>
</evidence>
<evidence type="ECO:0000313" key="7">
    <source>
        <dbReference type="EMBL" id="KAK7842175.1"/>
    </source>
</evidence>
<dbReference type="Gene3D" id="2.40.330.10">
    <property type="entry name" value="DNA-binding pseudobarrel domain"/>
    <property type="match status" value="2"/>
</dbReference>
<feature type="domain" description="TF-B3" evidence="6">
    <location>
        <begin position="248"/>
        <end position="285"/>
    </location>
</feature>
<keyword evidence="5" id="KW-0539">Nucleus</keyword>
<dbReference type="GO" id="GO:0003677">
    <property type="term" value="F:DNA binding"/>
    <property type="evidence" value="ECO:0007669"/>
    <property type="project" value="UniProtKB-KW"/>
</dbReference>